<feature type="compositionally biased region" description="Polar residues" evidence="1">
    <location>
        <begin position="170"/>
        <end position="185"/>
    </location>
</feature>
<dbReference type="EMBL" id="GL832966">
    <property type="protein sequence ID" value="EGD73604.1"/>
    <property type="molecule type" value="Genomic_DNA"/>
</dbReference>
<keyword evidence="3" id="KW-1185">Reference proteome</keyword>
<dbReference type="RefSeq" id="XP_004993886.1">
    <property type="nucleotide sequence ID" value="XM_004993829.1"/>
</dbReference>
<evidence type="ECO:0000313" key="2">
    <source>
        <dbReference type="EMBL" id="EGD73605.1"/>
    </source>
</evidence>
<accession>F2UA29</accession>
<feature type="compositionally biased region" description="Polar residues" evidence="1">
    <location>
        <begin position="116"/>
        <end position="126"/>
    </location>
</feature>
<organism evidence="3">
    <name type="scientific">Salpingoeca rosetta (strain ATCC 50818 / BSB-021)</name>
    <dbReference type="NCBI Taxonomy" id="946362"/>
    <lineage>
        <taxon>Eukaryota</taxon>
        <taxon>Choanoflagellata</taxon>
        <taxon>Craspedida</taxon>
        <taxon>Salpingoecidae</taxon>
        <taxon>Salpingoeca</taxon>
    </lineage>
</organism>
<feature type="compositionally biased region" description="Acidic residues" evidence="1">
    <location>
        <begin position="310"/>
        <end position="333"/>
    </location>
</feature>
<proteinExistence type="predicted"/>
<name>F2UA29_SALR5</name>
<sequence length="454" mass="49547">MEQHQGMPRLTGLTDGHERVPTRPHTMPAALSTQAAAPHSNASSSVNPYADHKSTSPEPFRRQPPSTQAVLHPTPAHGNPSARPHATQAAQATLATSPQSQGFPPQAQPTPILSRIPSQDTRSNRVLNFGESAPRSGADGGPWPGVNQPPLYGDLQHGNPSSFRDFLSHPQHSTSSSAMGPNATNAINDLLPSAFPFSFDESQLPGISNTPPSFGAPAELTELPSPPNQEAASRQLEYATDRPATAPPTIPTIPATAAFATTTTTPPTPSSFSPYASALMTGPATQRVTPDTGENTNARSNDAGDHDDNNRDEEGDDHDWEDCDDDDDDDDENNDHNNGGAEDDRAVSRQMHAVLQARRHLKRLQRGARRWLDITHVMSLLPSEADMTRLQHVLARGITLNDTDTRALSRSTFTRIRRRMKQTYQLLSRLRHLFGLSRRRDQNCKAQRKHRGQN</sequence>
<dbReference type="EMBL" id="GL832966">
    <property type="protein sequence ID" value="EGD73605.1"/>
    <property type="molecule type" value="Genomic_DNA"/>
</dbReference>
<feature type="compositionally biased region" description="Polar residues" evidence="1">
    <location>
        <begin position="283"/>
        <end position="300"/>
    </location>
</feature>
<evidence type="ECO:0000256" key="1">
    <source>
        <dbReference type="SAM" id="MobiDB-lite"/>
    </source>
</evidence>
<dbReference type="KEGG" id="sre:PTSG_05314"/>
<evidence type="ECO:0000313" key="3">
    <source>
        <dbReference type="Proteomes" id="UP000007799"/>
    </source>
</evidence>
<feature type="compositionally biased region" description="Basic and acidic residues" evidence="1">
    <location>
        <begin position="50"/>
        <end position="61"/>
    </location>
</feature>
<protein>
    <submittedName>
        <fullName evidence="2">Uncharacterized protein</fullName>
    </submittedName>
</protein>
<feature type="compositionally biased region" description="Low complexity" evidence="1">
    <location>
        <begin position="86"/>
        <end position="101"/>
    </location>
</feature>
<feature type="region of interest" description="Disordered" evidence="1">
    <location>
        <begin position="202"/>
        <end position="347"/>
    </location>
</feature>
<feature type="compositionally biased region" description="Polar residues" evidence="1">
    <location>
        <begin position="31"/>
        <end position="47"/>
    </location>
</feature>
<dbReference type="GeneID" id="24366379"/>
<dbReference type="AlphaFoldDB" id="F2UA29"/>
<feature type="region of interest" description="Disordered" evidence="1">
    <location>
        <begin position="1"/>
        <end position="185"/>
    </location>
</feature>
<dbReference type="RefSeq" id="XP_012493087.1">
    <property type="nucleotide sequence ID" value="XM_012637633.1"/>
</dbReference>
<dbReference type="Proteomes" id="UP000007799">
    <property type="component" value="Unassembled WGS sequence"/>
</dbReference>
<reference evidence="2" key="1">
    <citation type="submission" date="2009-08" db="EMBL/GenBank/DDBJ databases">
        <title>Annotation of Salpingoeca rosetta.</title>
        <authorList>
            <consortium name="The Broad Institute Genome Sequencing Platform"/>
            <person name="Russ C."/>
            <person name="Cuomo C."/>
            <person name="Burger G."/>
            <person name="Gray M.W."/>
            <person name="Holland P.W.H."/>
            <person name="King N."/>
            <person name="Lang F.B.F."/>
            <person name="Roger A.J."/>
            <person name="Ruiz-Trillo I."/>
            <person name="Young S.K."/>
            <person name="Zeng Q."/>
            <person name="Gargeya S."/>
            <person name="Alvarado L."/>
            <person name="Berlin A."/>
            <person name="Chapman S.B."/>
            <person name="Chen Z."/>
            <person name="Freedman E."/>
            <person name="Gellesch M."/>
            <person name="Goldberg J."/>
            <person name="Griggs A."/>
            <person name="Gujja S."/>
            <person name="Heilman E."/>
            <person name="Heiman D."/>
            <person name="Howarth C."/>
            <person name="Mehta T."/>
            <person name="Neiman D."/>
            <person name="Pearson M."/>
            <person name="Roberts A."/>
            <person name="Saif S."/>
            <person name="Shea T."/>
            <person name="Shenoy N."/>
            <person name="Sisk P."/>
            <person name="Stolte C."/>
            <person name="Sykes S."/>
            <person name="White J."/>
            <person name="Yandava C."/>
            <person name="Haas B."/>
            <person name="Nusbaum C."/>
            <person name="Birren B."/>
        </authorList>
    </citation>
    <scope>NUCLEOTIDE SEQUENCE [LARGE SCALE GENOMIC DNA]</scope>
    <source>
        <strain evidence="2">ATCC 50818</strain>
    </source>
</reference>
<gene>
    <name evidence="2" type="ORF">PTSG_05314</name>
</gene>
<feature type="compositionally biased region" description="Low complexity" evidence="1">
    <location>
        <begin position="252"/>
        <end position="278"/>
    </location>
</feature>